<dbReference type="Proteomes" id="UP000029999">
    <property type="component" value="Unassembled WGS sequence"/>
</dbReference>
<evidence type="ECO:0000313" key="3">
    <source>
        <dbReference type="Proteomes" id="UP000029999"/>
    </source>
</evidence>
<accession>A0A0A0BIZ3</accession>
<dbReference type="EMBL" id="JRQD01000001">
    <property type="protein sequence ID" value="KGM07941.1"/>
    <property type="molecule type" value="Genomic_DNA"/>
</dbReference>
<name>A0A0A0BIZ3_9GAMM</name>
<protein>
    <submittedName>
        <fullName evidence="2">Uncharacterized protein</fullName>
    </submittedName>
</protein>
<organism evidence="2 3">
    <name type="scientific">Methylophaga thiooxydans</name>
    <dbReference type="NCBI Taxonomy" id="392484"/>
    <lineage>
        <taxon>Bacteria</taxon>
        <taxon>Pseudomonadati</taxon>
        <taxon>Pseudomonadota</taxon>
        <taxon>Gammaproteobacteria</taxon>
        <taxon>Thiotrichales</taxon>
        <taxon>Piscirickettsiaceae</taxon>
        <taxon>Methylophaga</taxon>
    </lineage>
</organism>
<keyword evidence="1" id="KW-0812">Transmembrane</keyword>
<reference evidence="2 3" key="1">
    <citation type="submission" date="2014-09" db="EMBL/GenBank/DDBJ databases">
        <authorList>
            <person name="Grob C."/>
            <person name="Taubert M."/>
            <person name="Howat A.M."/>
            <person name="Burns O.J."/>
            <person name="Dixon J.L."/>
            <person name="Chen Y."/>
            <person name="Murrell J.C."/>
        </authorList>
    </citation>
    <scope>NUCLEOTIDE SEQUENCE [LARGE SCALE GENOMIC DNA]</scope>
    <source>
        <strain evidence="2">L4</strain>
    </source>
</reference>
<feature type="transmembrane region" description="Helical" evidence="1">
    <location>
        <begin position="93"/>
        <end position="109"/>
    </location>
</feature>
<sequence length="139" mass="15890">MIERDEDTFAALKEMAEDIHLVSRNHNDELIGIEYYNKLSVLTQAELLELEQLWQYKCHTCRKEKLASQWMVVQVFMLISLAIYIAWISGGTAGTISSIVGVVAMIAMIEDKRVRIAKRNLTDARAVHGHLSQFMQSHN</sequence>
<comment type="caution">
    <text evidence="2">The sequence shown here is derived from an EMBL/GenBank/DDBJ whole genome shotgun (WGS) entry which is preliminary data.</text>
</comment>
<evidence type="ECO:0000256" key="1">
    <source>
        <dbReference type="SAM" id="Phobius"/>
    </source>
</evidence>
<dbReference type="STRING" id="392484.LP43_0359"/>
<keyword evidence="1" id="KW-0472">Membrane</keyword>
<keyword evidence="1" id="KW-1133">Transmembrane helix</keyword>
<gene>
    <name evidence="2" type="ORF">LP43_0359</name>
</gene>
<feature type="transmembrane region" description="Helical" evidence="1">
    <location>
        <begin position="70"/>
        <end position="87"/>
    </location>
</feature>
<evidence type="ECO:0000313" key="2">
    <source>
        <dbReference type="EMBL" id="KGM07941.1"/>
    </source>
</evidence>
<proteinExistence type="predicted"/>
<dbReference type="AlphaFoldDB" id="A0A0A0BIZ3"/>